<dbReference type="RefSeq" id="WP_166861928.1">
    <property type="nucleotide sequence ID" value="NZ_JAAQOM010000014.1"/>
</dbReference>
<keyword evidence="3" id="KW-1185">Reference proteome</keyword>
<dbReference type="Pfam" id="PF01738">
    <property type="entry name" value="DLH"/>
    <property type="match status" value="1"/>
</dbReference>
<dbReference type="SUPFAM" id="SSF53474">
    <property type="entry name" value="alpha/beta-Hydrolases"/>
    <property type="match status" value="1"/>
</dbReference>
<dbReference type="InterPro" id="IPR002925">
    <property type="entry name" value="Dienelactn_hydro"/>
</dbReference>
<reference evidence="2 3" key="1">
    <citation type="submission" date="2020-03" db="EMBL/GenBank/DDBJ databases">
        <title>Genome sequence of strain Massilia sp. TW-1.</title>
        <authorList>
            <person name="Chaudhary D.K."/>
        </authorList>
    </citation>
    <scope>NUCLEOTIDE SEQUENCE [LARGE SCALE GENOMIC DNA]</scope>
    <source>
        <strain evidence="2 3">TW-1</strain>
    </source>
</reference>
<feature type="domain" description="Dienelactone hydrolase" evidence="1">
    <location>
        <begin position="26"/>
        <end position="197"/>
    </location>
</feature>
<protein>
    <submittedName>
        <fullName evidence="2">Alpha/beta hydrolase</fullName>
    </submittedName>
</protein>
<evidence type="ECO:0000259" key="1">
    <source>
        <dbReference type="Pfam" id="PF01738"/>
    </source>
</evidence>
<dbReference type="InterPro" id="IPR029058">
    <property type="entry name" value="AB_hydrolase_fold"/>
</dbReference>
<accession>A0ABX0PIN2</accession>
<evidence type="ECO:0000313" key="3">
    <source>
        <dbReference type="Proteomes" id="UP000716322"/>
    </source>
</evidence>
<sequence>MTTTALVHVAAGTATMEGMLELPHDAAGVVLFAHGSGSSRLSPRNNHVARVLRDAGFGTVLLDLLTPDEDSNVHNRFDISLLTRRLRAAAAWLAAQDATLALPLGLFGASTGAAAALQLAADPAVRVAAVVSRGGRPDLAGVDALRAVEAPTLLIVGGADEPVIALNEQAYAELGCVKRLAIVPGATHLFEEPGTLDEVARLAADWFAGYVAGG</sequence>
<name>A0ABX0PIN2_9BURK</name>
<dbReference type="Proteomes" id="UP000716322">
    <property type="component" value="Unassembled WGS sequence"/>
</dbReference>
<organism evidence="2 3">
    <name type="scientific">Telluria antibiotica</name>
    <dbReference type="NCBI Taxonomy" id="2717319"/>
    <lineage>
        <taxon>Bacteria</taxon>
        <taxon>Pseudomonadati</taxon>
        <taxon>Pseudomonadota</taxon>
        <taxon>Betaproteobacteria</taxon>
        <taxon>Burkholderiales</taxon>
        <taxon>Oxalobacteraceae</taxon>
        <taxon>Telluria group</taxon>
        <taxon>Telluria</taxon>
    </lineage>
</organism>
<dbReference type="Gene3D" id="3.40.50.1820">
    <property type="entry name" value="alpha/beta hydrolase"/>
    <property type="match status" value="1"/>
</dbReference>
<keyword evidence="2" id="KW-0378">Hydrolase</keyword>
<proteinExistence type="predicted"/>
<evidence type="ECO:0000313" key="2">
    <source>
        <dbReference type="EMBL" id="NIA56328.1"/>
    </source>
</evidence>
<dbReference type="EMBL" id="JAAQOM010000014">
    <property type="protein sequence ID" value="NIA56328.1"/>
    <property type="molecule type" value="Genomic_DNA"/>
</dbReference>
<gene>
    <name evidence="2" type="ORF">HAV22_22105</name>
</gene>
<dbReference type="GO" id="GO:0016787">
    <property type="term" value="F:hydrolase activity"/>
    <property type="evidence" value="ECO:0007669"/>
    <property type="project" value="UniProtKB-KW"/>
</dbReference>
<comment type="caution">
    <text evidence="2">The sequence shown here is derived from an EMBL/GenBank/DDBJ whole genome shotgun (WGS) entry which is preliminary data.</text>
</comment>